<dbReference type="CDD" id="cd06662">
    <property type="entry name" value="SURF1"/>
    <property type="match status" value="1"/>
</dbReference>
<evidence type="ECO:0000256" key="5">
    <source>
        <dbReference type="ARBA" id="ARBA00023136"/>
    </source>
</evidence>
<evidence type="ECO:0000256" key="2">
    <source>
        <dbReference type="ARBA" id="ARBA00007165"/>
    </source>
</evidence>
<feature type="region of interest" description="Disordered" evidence="7">
    <location>
        <begin position="1"/>
        <end position="28"/>
    </location>
</feature>
<comment type="similarity">
    <text evidence="2 6">Belongs to the SURF1 family.</text>
</comment>
<organism evidence="8 9">
    <name type="scientific">Bradyrhizobium erythrophlei</name>
    <dbReference type="NCBI Taxonomy" id="1437360"/>
    <lineage>
        <taxon>Bacteria</taxon>
        <taxon>Pseudomonadati</taxon>
        <taxon>Pseudomonadota</taxon>
        <taxon>Alphaproteobacteria</taxon>
        <taxon>Hyphomicrobiales</taxon>
        <taxon>Nitrobacteraceae</taxon>
        <taxon>Bradyrhizobium</taxon>
    </lineage>
</organism>
<dbReference type="EMBL" id="FNTH01000001">
    <property type="protein sequence ID" value="SED32315.1"/>
    <property type="molecule type" value="Genomic_DNA"/>
</dbReference>
<gene>
    <name evidence="8" type="ORF">SAMN05444164_4437</name>
</gene>
<proteinExistence type="inferred from homology"/>
<feature type="transmembrane region" description="Helical" evidence="6">
    <location>
        <begin position="31"/>
        <end position="51"/>
    </location>
</feature>
<keyword evidence="6" id="KW-1003">Cell membrane</keyword>
<evidence type="ECO:0000256" key="1">
    <source>
        <dbReference type="ARBA" id="ARBA00004370"/>
    </source>
</evidence>
<dbReference type="Pfam" id="PF02104">
    <property type="entry name" value="SURF1"/>
    <property type="match status" value="1"/>
</dbReference>
<dbReference type="Proteomes" id="UP000198992">
    <property type="component" value="Unassembled WGS sequence"/>
</dbReference>
<evidence type="ECO:0000313" key="8">
    <source>
        <dbReference type="EMBL" id="SED32315.1"/>
    </source>
</evidence>
<accession>A0A1H4ZR04</accession>
<reference evidence="8 9" key="1">
    <citation type="submission" date="2016-10" db="EMBL/GenBank/DDBJ databases">
        <authorList>
            <person name="de Groot N.N."/>
        </authorList>
    </citation>
    <scope>NUCLEOTIDE SEQUENCE [LARGE SCALE GENOMIC DNA]</scope>
    <source>
        <strain evidence="8 9">MT12</strain>
    </source>
</reference>
<evidence type="ECO:0000256" key="7">
    <source>
        <dbReference type="SAM" id="MobiDB-lite"/>
    </source>
</evidence>
<keyword evidence="5 6" id="KW-0472">Membrane</keyword>
<comment type="subcellular location">
    <subcellularLocation>
        <location evidence="6">Cell membrane</location>
        <topology evidence="6">Multi-pass membrane protein</topology>
    </subcellularLocation>
    <subcellularLocation>
        <location evidence="1">Membrane</location>
    </subcellularLocation>
</comment>
<protein>
    <recommendedName>
        <fullName evidence="6">SURF1-like protein</fullName>
    </recommendedName>
</protein>
<evidence type="ECO:0000256" key="3">
    <source>
        <dbReference type="ARBA" id="ARBA00022692"/>
    </source>
</evidence>
<name>A0A1H4ZR04_9BRAD</name>
<dbReference type="InterPro" id="IPR002994">
    <property type="entry name" value="Surf1/Shy1"/>
</dbReference>
<keyword evidence="3 6" id="KW-0812">Transmembrane</keyword>
<feature type="transmembrane region" description="Helical" evidence="6">
    <location>
        <begin position="246"/>
        <end position="265"/>
    </location>
</feature>
<dbReference type="GO" id="GO:0005886">
    <property type="term" value="C:plasma membrane"/>
    <property type="evidence" value="ECO:0007669"/>
    <property type="project" value="UniProtKB-SubCell"/>
</dbReference>
<dbReference type="PANTHER" id="PTHR23427">
    <property type="entry name" value="SURFEIT LOCUS PROTEIN"/>
    <property type="match status" value="1"/>
</dbReference>
<keyword evidence="4 6" id="KW-1133">Transmembrane helix</keyword>
<evidence type="ECO:0000313" key="9">
    <source>
        <dbReference type="Proteomes" id="UP000198992"/>
    </source>
</evidence>
<dbReference type="PANTHER" id="PTHR23427:SF2">
    <property type="entry name" value="SURFEIT LOCUS PROTEIN 1"/>
    <property type="match status" value="1"/>
</dbReference>
<evidence type="ECO:0000256" key="6">
    <source>
        <dbReference type="RuleBase" id="RU363076"/>
    </source>
</evidence>
<dbReference type="RefSeq" id="WP_244549679.1">
    <property type="nucleotide sequence ID" value="NZ_FNTH01000001.1"/>
</dbReference>
<evidence type="ECO:0000256" key="4">
    <source>
        <dbReference type="ARBA" id="ARBA00022989"/>
    </source>
</evidence>
<dbReference type="PROSITE" id="PS50895">
    <property type="entry name" value="SURF1"/>
    <property type="match status" value="1"/>
</dbReference>
<dbReference type="AlphaFoldDB" id="A0A1H4ZR04"/>
<dbReference type="InterPro" id="IPR045214">
    <property type="entry name" value="Surf1/Surf4"/>
</dbReference>
<sequence length="273" mass="29746">MNDTTNKAFSSEVGIGSREGNASKGSQRPSAAGFGIFTLILIAVFIALGVWQLQRRVEKHALIAALDERLAAPTEALPPPSAWPAVTSAKDEFRRVTLTATYAKQPDAMVFSSGSAVRDDVAGPGTWAFLPAKLASGETVVINTGFVQNTMQDRAFEDRVAGRLVTGAPVELTGYIRFAEPPGRLTPKEDLPKRLWFVRDHRAMAQTLGWGQVAPFYIDLEAPVPDSGTPKPGPLKVRLKDDHMQYAITWFSLAAAVTIAFGLWWRGQRRRAA</sequence>